<evidence type="ECO:0000313" key="3">
    <source>
        <dbReference type="Proteomes" id="UP000239709"/>
    </source>
</evidence>
<dbReference type="PANTHER" id="PTHR34988:SF1">
    <property type="entry name" value="DNA-BINDING PROTEIN"/>
    <property type="match status" value="1"/>
</dbReference>
<dbReference type="Gene3D" id="3.30.1330.80">
    <property type="entry name" value="Hypothetical protein, similar to alpha- acetolactate decarboxylase, domain 2"/>
    <property type="match status" value="1"/>
</dbReference>
<name>A0A2S0MK00_9BURK</name>
<dbReference type="PROSITE" id="PS51742">
    <property type="entry name" value="PPC"/>
    <property type="match status" value="1"/>
</dbReference>
<evidence type="ECO:0000259" key="1">
    <source>
        <dbReference type="PROSITE" id="PS51742"/>
    </source>
</evidence>
<accession>A0A2S0MK00</accession>
<dbReference type="EMBL" id="CP027666">
    <property type="protein sequence ID" value="AVO36200.1"/>
    <property type="molecule type" value="Genomic_DNA"/>
</dbReference>
<evidence type="ECO:0000313" key="2">
    <source>
        <dbReference type="EMBL" id="AVO36200.1"/>
    </source>
</evidence>
<gene>
    <name evidence="2" type="ORF">C6570_15225</name>
</gene>
<dbReference type="InterPro" id="IPR005175">
    <property type="entry name" value="PPC_dom"/>
</dbReference>
<dbReference type="SUPFAM" id="SSF117856">
    <property type="entry name" value="AF0104/ALDC/Ptd012-like"/>
    <property type="match status" value="1"/>
</dbReference>
<dbReference type="KEGG" id="otk:C6570_15225"/>
<dbReference type="Pfam" id="PF03479">
    <property type="entry name" value="PCC"/>
    <property type="match status" value="1"/>
</dbReference>
<dbReference type="Proteomes" id="UP000239709">
    <property type="component" value="Chromosome"/>
</dbReference>
<organism evidence="2 3">
    <name type="scientific">Ottowia oryzae</name>
    <dbReference type="NCBI Taxonomy" id="2109914"/>
    <lineage>
        <taxon>Bacteria</taxon>
        <taxon>Pseudomonadati</taxon>
        <taxon>Pseudomonadota</taxon>
        <taxon>Betaproteobacteria</taxon>
        <taxon>Burkholderiales</taxon>
        <taxon>Comamonadaceae</taxon>
        <taxon>Ottowia</taxon>
    </lineage>
</organism>
<dbReference type="PANTHER" id="PTHR34988">
    <property type="entry name" value="PROTEIN, PUTATIVE-RELATED"/>
    <property type="match status" value="1"/>
</dbReference>
<feature type="domain" description="PPC" evidence="1">
    <location>
        <begin position="1"/>
        <end position="129"/>
    </location>
</feature>
<reference evidence="2 3" key="1">
    <citation type="submission" date="2018-03" db="EMBL/GenBank/DDBJ databases">
        <title>Genome sequencing of Ottowia sp.</title>
        <authorList>
            <person name="Kim S.-J."/>
            <person name="Heo J."/>
            <person name="Kwon S.-W."/>
        </authorList>
    </citation>
    <scope>NUCLEOTIDE SEQUENCE [LARGE SCALE GENOMIC DNA]</scope>
    <source>
        <strain evidence="2 3">KADR8-3</strain>
    </source>
</reference>
<keyword evidence="3" id="KW-1185">Reference proteome</keyword>
<dbReference type="AlphaFoldDB" id="A0A2S0MK00"/>
<protein>
    <submittedName>
        <fullName evidence="2">DUF296 domain-containing protein</fullName>
    </submittedName>
</protein>
<proteinExistence type="predicted"/>
<sequence>MSLRPIRLCPGADLRTAIQALAAESVGGSAFVVAGIGSLTAAQLRFGGKAQGTLVSGPLEIVSLSGTATPDGAHLHMAVSDAQGRVWGGHVLAGCEVRTTAELLLADLPGWRLGREHDPATGYAELRVRPTD</sequence>
<dbReference type="OrthoDB" id="552202at2"/>
<dbReference type="RefSeq" id="WP_106704742.1">
    <property type="nucleotide sequence ID" value="NZ_CP027666.1"/>
</dbReference>
<dbReference type="CDD" id="cd11378">
    <property type="entry name" value="DUF296"/>
    <property type="match status" value="1"/>
</dbReference>